<name>A0A9D1TAB8_9FIRM</name>
<accession>A0A9D1TAB8</accession>
<keyword evidence="2" id="KW-0732">Signal</keyword>
<dbReference type="EMBL" id="DVOO01000022">
    <property type="protein sequence ID" value="HIV25674.1"/>
    <property type="molecule type" value="Genomic_DNA"/>
</dbReference>
<proteinExistence type="predicted"/>
<feature type="chain" id="PRO_5038942565" evidence="2">
    <location>
        <begin position="21"/>
        <end position="251"/>
    </location>
</feature>
<feature type="region of interest" description="Disordered" evidence="1">
    <location>
        <begin position="104"/>
        <end position="159"/>
    </location>
</feature>
<reference evidence="4" key="2">
    <citation type="journal article" date="2021" name="PeerJ">
        <title>Extensive microbial diversity within the chicken gut microbiome revealed by metagenomics and culture.</title>
        <authorList>
            <person name="Gilroy R."/>
            <person name="Ravi A."/>
            <person name="Getino M."/>
            <person name="Pursley I."/>
            <person name="Horton D.L."/>
            <person name="Alikhan N.F."/>
            <person name="Baker D."/>
            <person name="Gharbi K."/>
            <person name="Hall N."/>
            <person name="Watson M."/>
            <person name="Adriaenssens E.M."/>
            <person name="Foster-Nyarko E."/>
            <person name="Jarju S."/>
            <person name="Secka A."/>
            <person name="Antonio M."/>
            <person name="Oren A."/>
            <person name="Chaudhuri R.R."/>
            <person name="La Ragione R."/>
            <person name="Hildebrand F."/>
            <person name="Pallen M.J."/>
        </authorList>
    </citation>
    <scope>NUCLEOTIDE SEQUENCE</scope>
    <source>
        <strain evidence="4">CHK188-20938</strain>
    </source>
</reference>
<dbReference type="Pfam" id="PF16403">
    <property type="entry name" value="Bact_surface_Ig-like"/>
    <property type="match status" value="1"/>
</dbReference>
<protein>
    <submittedName>
        <fullName evidence="4">DUF5011 domain-containing protein</fullName>
    </submittedName>
</protein>
<dbReference type="Gene3D" id="2.60.40.10">
    <property type="entry name" value="Immunoglobulins"/>
    <property type="match status" value="1"/>
</dbReference>
<organism evidence="4 5">
    <name type="scientific">Candidatus Scatomonas pullistercoris</name>
    <dbReference type="NCBI Taxonomy" id="2840920"/>
    <lineage>
        <taxon>Bacteria</taxon>
        <taxon>Bacillati</taxon>
        <taxon>Bacillota</taxon>
        <taxon>Clostridia</taxon>
        <taxon>Lachnospirales</taxon>
        <taxon>Lachnospiraceae</taxon>
        <taxon>Lachnospiraceae incertae sedis</taxon>
        <taxon>Candidatus Scatomonas</taxon>
    </lineage>
</organism>
<feature type="compositionally biased region" description="Low complexity" evidence="1">
    <location>
        <begin position="130"/>
        <end position="149"/>
    </location>
</feature>
<evidence type="ECO:0000256" key="2">
    <source>
        <dbReference type="SAM" id="SignalP"/>
    </source>
</evidence>
<evidence type="ECO:0000259" key="3">
    <source>
        <dbReference type="Pfam" id="PF16403"/>
    </source>
</evidence>
<feature type="domain" description="Pesticidal crystal protein Cry22Aa Ig-like" evidence="3">
    <location>
        <begin position="182"/>
        <end position="240"/>
    </location>
</feature>
<feature type="signal peptide" evidence="2">
    <location>
        <begin position="1"/>
        <end position="20"/>
    </location>
</feature>
<evidence type="ECO:0000313" key="4">
    <source>
        <dbReference type="EMBL" id="HIV25674.1"/>
    </source>
</evidence>
<comment type="caution">
    <text evidence="4">The sequence shown here is derived from an EMBL/GenBank/DDBJ whole genome shotgun (WGS) entry which is preliminary data.</text>
</comment>
<dbReference type="InterPro" id="IPR013783">
    <property type="entry name" value="Ig-like_fold"/>
</dbReference>
<dbReference type="InterPro" id="IPR032179">
    <property type="entry name" value="Cry22Aa_Ig-like"/>
</dbReference>
<evidence type="ECO:0000256" key="1">
    <source>
        <dbReference type="SAM" id="MobiDB-lite"/>
    </source>
</evidence>
<sequence length="251" mass="26583">MKKTKLGAGLLVIITVAATAAAGAAYISRDREGPAIIFDESTQTSYYSGITEEELLGGVRAEDSRDGDVTDSLMVEKVNELGSQAVVTYVAMDSRYNVTKEERILEIDGGSGAEVSPTPTPTPEPENEETAATPETPTQAVTVTPTPTEDASEESQRTAQMEANIAALPAGSPALRLSQHVLSISAGSEFNQLAYVDSITDDVDTSDLLFTQIQIVGTVDTATPGTYSLTYYVYDSDGNISNEDVLEVTVV</sequence>
<dbReference type="Proteomes" id="UP000824169">
    <property type="component" value="Unassembled WGS sequence"/>
</dbReference>
<dbReference type="AlphaFoldDB" id="A0A9D1TAB8"/>
<gene>
    <name evidence="4" type="ORF">IAB71_07855</name>
</gene>
<reference evidence="4" key="1">
    <citation type="submission" date="2020-10" db="EMBL/GenBank/DDBJ databases">
        <authorList>
            <person name="Gilroy R."/>
        </authorList>
    </citation>
    <scope>NUCLEOTIDE SEQUENCE</scope>
    <source>
        <strain evidence="4">CHK188-20938</strain>
    </source>
</reference>
<evidence type="ECO:0000313" key="5">
    <source>
        <dbReference type="Proteomes" id="UP000824169"/>
    </source>
</evidence>